<reference evidence="1 2" key="1">
    <citation type="submission" date="2020-08" db="EMBL/GenBank/DDBJ databases">
        <title>Streptomycin Non-resistant strain, P. mexicana.</title>
        <authorList>
            <person name="Ganesh-Kumar S."/>
            <person name="Zhe T."/>
            <person name="Yu Z."/>
            <person name="Min Y."/>
        </authorList>
    </citation>
    <scope>NUCLEOTIDE SEQUENCE [LARGE SCALE GENOMIC DNA]</scope>
    <source>
        <strain evidence="1 2">GTZY2</strain>
    </source>
</reference>
<evidence type="ECO:0000313" key="2">
    <source>
        <dbReference type="Proteomes" id="UP000515838"/>
    </source>
</evidence>
<dbReference type="GeneID" id="81472313"/>
<gene>
    <name evidence="1" type="ORF">IAE60_15100</name>
</gene>
<organism evidence="1 2">
    <name type="scientific">Pseudoxanthomonas mexicana</name>
    <dbReference type="NCBI Taxonomy" id="128785"/>
    <lineage>
        <taxon>Bacteria</taxon>
        <taxon>Pseudomonadati</taxon>
        <taxon>Pseudomonadota</taxon>
        <taxon>Gammaproteobacteria</taxon>
        <taxon>Lysobacterales</taxon>
        <taxon>Lysobacteraceae</taxon>
        <taxon>Pseudoxanthomonas</taxon>
    </lineage>
</organism>
<accession>A0A7G9TAW1</accession>
<evidence type="ECO:0000313" key="1">
    <source>
        <dbReference type="EMBL" id="QNN77236.1"/>
    </source>
</evidence>
<name>A0A7G9TAW1_PSEMX</name>
<dbReference type="AlphaFoldDB" id="A0A7G9TAW1"/>
<dbReference type="Proteomes" id="UP000515838">
    <property type="component" value="Chromosome"/>
</dbReference>
<proteinExistence type="predicted"/>
<dbReference type="RefSeq" id="WP_187572884.1">
    <property type="nucleotide sequence ID" value="NZ_CP060731.1"/>
</dbReference>
<protein>
    <submittedName>
        <fullName evidence="1">Uncharacterized protein</fullName>
    </submittedName>
</protein>
<sequence length="365" mass="40322">MSGYFRVSMAAAKHLVANSDGPELLAGYVVLNKFAMRPHHNLTAAGARAIRIATGVSDFRSKRILADLHELRVGERGEYGFVESTPKSLRNAKLKHLPKWEGLHAYVPSIFVNVHPQHGSPMLNIMKCGMEPEQRRDALLVLLQLYASADYGGWMGAPPDMFPFQLWDQEGFREVNDLPVDLGETDGSPGLRLWTVAPPVEETWKFPLRQQSDLFDSVSDPNHARVANALWCLLATSTVCKVAVVSHSGGNYPLWVFSPGYRETLAELGLAPDLAKQFHALALATDADADGMLIIEATREDRESYGTGVFYCATKTGMPVVRTVLVPRVHAPTPNNLDGLMEMAVITKRWAAVIRKERHLSKQAA</sequence>
<dbReference type="EMBL" id="CP060731">
    <property type="protein sequence ID" value="QNN77236.1"/>
    <property type="molecule type" value="Genomic_DNA"/>
</dbReference>